<accession>A0A9R0IH01</accession>
<organism evidence="2 3">
    <name type="scientific">Spinacia oleracea</name>
    <name type="common">Spinach</name>
    <dbReference type="NCBI Taxonomy" id="3562"/>
    <lineage>
        <taxon>Eukaryota</taxon>
        <taxon>Viridiplantae</taxon>
        <taxon>Streptophyta</taxon>
        <taxon>Embryophyta</taxon>
        <taxon>Tracheophyta</taxon>
        <taxon>Spermatophyta</taxon>
        <taxon>Magnoliopsida</taxon>
        <taxon>eudicotyledons</taxon>
        <taxon>Gunneridae</taxon>
        <taxon>Pentapetalae</taxon>
        <taxon>Caryophyllales</taxon>
        <taxon>Chenopodiaceae</taxon>
        <taxon>Chenopodioideae</taxon>
        <taxon>Anserineae</taxon>
        <taxon>Spinacia</taxon>
    </lineage>
</organism>
<feature type="compositionally biased region" description="Low complexity" evidence="1">
    <location>
        <begin position="126"/>
        <end position="136"/>
    </location>
</feature>
<dbReference type="RefSeq" id="XP_021848823.2">
    <property type="nucleotide sequence ID" value="XM_021993131.2"/>
</dbReference>
<dbReference type="SUPFAM" id="SSF55008">
    <property type="entry name" value="HMA, heavy metal-associated domain"/>
    <property type="match status" value="1"/>
</dbReference>
<reference evidence="3" key="2">
    <citation type="submission" date="2025-08" db="UniProtKB">
        <authorList>
            <consortium name="RefSeq"/>
        </authorList>
    </citation>
    <scope>IDENTIFICATION</scope>
    <source>
        <tissue evidence="3">Leaf</tissue>
    </source>
</reference>
<proteinExistence type="predicted"/>
<name>A0A9R0IH01_SPIOL</name>
<dbReference type="InterPro" id="IPR036163">
    <property type="entry name" value="HMA_dom_sf"/>
</dbReference>
<dbReference type="PANTHER" id="PTHR47294">
    <property type="entry name" value="OS08G0431150 PROTEIN"/>
    <property type="match status" value="1"/>
</dbReference>
<dbReference type="Proteomes" id="UP000813463">
    <property type="component" value="Chromosome 3"/>
</dbReference>
<dbReference type="PANTHER" id="PTHR47294:SF4">
    <property type="entry name" value="HEAVY METAL-ASSOCIATED ISOPRENYLATED PLANT PROTEIN 26-LIKE ISOFORM X1"/>
    <property type="match status" value="1"/>
</dbReference>
<feature type="region of interest" description="Disordered" evidence="1">
    <location>
        <begin position="120"/>
        <end position="152"/>
    </location>
</feature>
<dbReference type="GeneID" id="110788487"/>
<reference evidence="2" key="1">
    <citation type="journal article" date="2021" name="Nat. Commun.">
        <title>Genomic analyses provide insights into spinach domestication and the genetic basis of agronomic traits.</title>
        <authorList>
            <person name="Cai X."/>
            <person name="Sun X."/>
            <person name="Xu C."/>
            <person name="Sun H."/>
            <person name="Wang X."/>
            <person name="Ge C."/>
            <person name="Zhang Z."/>
            <person name="Wang Q."/>
            <person name="Fei Z."/>
            <person name="Jiao C."/>
            <person name="Wang Q."/>
        </authorList>
    </citation>
    <scope>NUCLEOTIDE SEQUENCE [LARGE SCALE GENOMIC DNA]</scope>
    <source>
        <strain evidence="2">cv. Varoflay</strain>
    </source>
</reference>
<evidence type="ECO:0000256" key="1">
    <source>
        <dbReference type="SAM" id="MobiDB-lite"/>
    </source>
</evidence>
<evidence type="ECO:0000313" key="3">
    <source>
        <dbReference type="RefSeq" id="XP_021848823.2"/>
    </source>
</evidence>
<gene>
    <name evidence="3" type="primary">LOC110788487</name>
</gene>
<evidence type="ECO:0000313" key="2">
    <source>
        <dbReference type="Proteomes" id="UP000813463"/>
    </source>
</evidence>
<protein>
    <submittedName>
        <fullName evidence="3">Heavy metal-associated isoprenylated plant protein 26 isoform X1</fullName>
    </submittedName>
</protein>
<sequence>MKPQKLKQNFLSKFLNFSCSNPKNKTKVAGVVSPVIWSNPHEMSMSTKYCCMLMRLSIDCKGCYKKLRRTLLNMKEVETHVIERQYNRVSVCGRFRPSDVAIKIRRRMNRRVEILEIQEFDDGNPQQQQQQQQQQQPLDNQPHLENGHAHVA</sequence>
<dbReference type="Gene3D" id="3.30.70.100">
    <property type="match status" value="1"/>
</dbReference>
<keyword evidence="2" id="KW-1185">Reference proteome</keyword>